<proteinExistence type="predicted"/>
<dbReference type="GO" id="GO:0016765">
    <property type="term" value="F:transferase activity, transferring alkyl or aryl (other than methyl) groups"/>
    <property type="evidence" value="ECO:0007669"/>
    <property type="project" value="InterPro"/>
</dbReference>
<organism evidence="2 3">
    <name type="scientific">Nocardia macrotermitis</name>
    <dbReference type="NCBI Taxonomy" id="2585198"/>
    <lineage>
        <taxon>Bacteria</taxon>
        <taxon>Bacillati</taxon>
        <taxon>Actinomycetota</taxon>
        <taxon>Actinomycetes</taxon>
        <taxon>Mycobacteriales</taxon>
        <taxon>Nocardiaceae</taxon>
        <taxon>Nocardia</taxon>
    </lineage>
</organism>
<keyword evidence="1" id="KW-0808">Transferase</keyword>
<dbReference type="Proteomes" id="UP000438448">
    <property type="component" value="Unassembled WGS sequence"/>
</dbReference>
<protein>
    <recommendedName>
        <fullName evidence="4">Tryptophan dimethylallyltransferase</fullName>
    </recommendedName>
</protein>
<gene>
    <name evidence="2" type="ORF">NRB20_52530</name>
</gene>
<comment type="caution">
    <text evidence="2">The sequence shown here is derived from an EMBL/GenBank/DDBJ whole genome shotgun (WGS) entry which is preliminary data.</text>
</comment>
<dbReference type="AlphaFoldDB" id="A0A7K0D8N7"/>
<sequence length="365" mass="38972">MAANRARTWACVDIDHPLTYRSVVAAHLEMLCRTMAPADEGAARQIEMVCSLPGAWADEPVERLDRHHSFVANDGSPVEFSFAMTRSGAAARVLFEPLDITLGASSPPREESRFVERLSEALNVDVSKFRLVADIFQGPAVSGSFSMMCAAALTTGDIPLFKVYLNPAIGPSRPHQAVGAAMGRLGLGAQWDLLCEHLGADVFDGPHHEIALFALDLGNFPEARVKLYLRHAGCGPEEIERVAALAADHEPDLLPKILGCIDNSPVDGWAKAPMTCLSFLASNPEPASVTLYCPLDPNVGSDAEASVRVVDLLEMSGIAPELFGAVITAASGSDLAGGRRLSWVSYKRPADPVVTVYAGLDGTKR</sequence>
<evidence type="ECO:0000313" key="2">
    <source>
        <dbReference type="EMBL" id="MQY22140.1"/>
    </source>
</evidence>
<name>A0A7K0D8N7_9NOCA</name>
<dbReference type="Pfam" id="PF11991">
    <property type="entry name" value="Trp_DMAT"/>
    <property type="match status" value="1"/>
</dbReference>
<evidence type="ECO:0000313" key="3">
    <source>
        <dbReference type="Proteomes" id="UP000438448"/>
    </source>
</evidence>
<evidence type="ECO:0008006" key="4">
    <source>
        <dbReference type="Google" id="ProtNLM"/>
    </source>
</evidence>
<dbReference type="InterPro" id="IPR017795">
    <property type="entry name" value="ABBA_NscD-like"/>
</dbReference>
<keyword evidence="3" id="KW-1185">Reference proteome</keyword>
<dbReference type="GO" id="GO:0009820">
    <property type="term" value="P:alkaloid metabolic process"/>
    <property type="evidence" value="ECO:0007669"/>
    <property type="project" value="InterPro"/>
</dbReference>
<reference evidence="2 3" key="1">
    <citation type="submission" date="2019-10" db="EMBL/GenBank/DDBJ databases">
        <title>Nocardia macrotermitis sp. nov. and Nocardia aurantia sp. nov., isolated from the gut of fungus growing-termite Macrotermes natalensis.</title>
        <authorList>
            <person name="Benndorf R."/>
            <person name="Schwitalla J."/>
            <person name="Martin K."/>
            <person name="De Beer W."/>
            <person name="Kaster A.-K."/>
            <person name="Vollmers J."/>
            <person name="Poulsen M."/>
            <person name="Beemelmanns C."/>
        </authorList>
    </citation>
    <scope>NUCLEOTIDE SEQUENCE [LARGE SCALE GENOMIC DNA]</scope>
    <source>
        <strain evidence="2 3">RB20</strain>
    </source>
</reference>
<accession>A0A7K0D8N7</accession>
<evidence type="ECO:0000256" key="1">
    <source>
        <dbReference type="ARBA" id="ARBA00022679"/>
    </source>
</evidence>
<dbReference type="EMBL" id="WEGK01000012">
    <property type="protein sequence ID" value="MQY22140.1"/>
    <property type="molecule type" value="Genomic_DNA"/>
</dbReference>